<organism evidence="4 5">
    <name type="scientific">Methylophaga muralis</name>
    <dbReference type="NCBI Taxonomy" id="291169"/>
    <lineage>
        <taxon>Bacteria</taxon>
        <taxon>Pseudomonadati</taxon>
        <taxon>Pseudomonadota</taxon>
        <taxon>Gammaproteobacteria</taxon>
        <taxon>Thiotrichales</taxon>
        <taxon>Piscirickettsiaceae</taxon>
        <taxon>Methylophaga</taxon>
    </lineage>
</organism>
<evidence type="ECO:0000256" key="3">
    <source>
        <dbReference type="ARBA" id="ARBA00022795"/>
    </source>
</evidence>
<dbReference type="STRING" id="291169.A9E74_01734"/>
<dbReference type="AlphaFoldDB" id="A0A1E3GRI8"/>
<dbReference type="InterPro" id="IPR007809">
    <property type="entry name" value="FlgN-like"/>
</dbReference>
<dbReference type="RefSeq" id="WP_069296175.1">
    <property type="nucleotide sequence ID" value="NZ_MCRI01000017.1"/>
</dbReference>
<dbReference type="GO" id="GO:0044780">
    <property type="term" value="P:bacterial-type flagellum assembly"/>
    <property type="evidence" value="ECO:0007669"/>
    <property type="project" value="InterPro"/>
</dbReference>
<accession>A0A1E3GRI8</accession>
<keyword evidence="5" id="KW-1185">Reference proteome</keyword>
<sequence length="162" mass="17710">MAMSPGQQLRSVLQSELNVATQLTELLAVEREALALSDIDTISNINTQKQPLIMKLEQHGRQRDALLTTSGFPAGKQGLEAFIDNQNEDDGVALNQLIKSLKVIAKNCQQRNQINGGIVSINRQYLQRAISVLRGRDPESSAYGPGGEYTSAVVRQPLIGRV</sequence>
<dbReference type="SUPFAM" id="SSF140566">
    <property type="entry name" value="FlgN-like"/>
    <property type="match status" value="1"/>
</dbReference>
<protein>
    <submittedName>
        <fullName evidence="4">FlgN protein</fullName>
    </submittedName>
</protein>
<dbReference type="EMBL" id="MCRI01000017">
    <property type="protein sequence ID" value="ODN66565.1"/>
    <property type="molecule type" value="Genomic_DNA"/>
</dbReference>
<comment type="caution">
    <text evidence="4">The sequence shown here is derived from an EMBL/GenBank/DDBJ whole genome shotgun (WGS) entry which is preliminary data.</text>
</comment>
<keyword evidence="3" id="KW-1005">Bacterial flagellum biogenesis</keyword>
<dbReference type="Pfam" id="PF05130">
    <property type="entry name" value="FlgN"/>
    <property type="match status" value="1"/>
</dbReference>
<comment type="function">
    <text evidence="1">Required for the efficient initiation of filament assembly.</text>
</comment>
<proteinExistence type="inferred from homology"/>
<dbReference type="PATRIC" id="fig|291169.3.peg.1744"/>
<evidence type="ECO:0000256" key="2">
    <source>
        <dbReference type="ARBA" id="ARBA00007703"/>
    </source>
</evidence>
<dbReference type="InterPro" id="IPR036679">
    <property type="entry name" value="FlgN-like_sf"/>
</dbReference>
<reference evidence="4 5" key="1">
    <citation type="submission" date="2016-07" db="EMBL/GenBank/DDBJ databases">
        <title>Draft Genome Sequence of Methylophaga muralis Bur 1.</title>
        <authorList>
            <person name="Vasilenko O.V."/>
            <person name="Doronina N.V."/>
            <person name="Shmareva M.N."/>
            <person name="Tarlachkov S.V."/>
            <person name="Mustakhimov I."/>
            <person name="Trotsenko Y.A."/>
        </authorList>
    </citation>
    <scope>NUCLEOTIDE SEQUENCE [LARGE SCALE GENOMIC DNA]</scope>
    <source>
        <strain evidence="4 5">Bur 1</strain>
    </source>
</reference>
<evidence type="ECO:0000256" key="1">
    <source>
        <dbReference type="ARBA" id="ARBA00002397"/>
    </source>
</evidence>
<evidence type="ECO:0000313" key="4">
    <source>
        <dbReference type="EMBL" id="ODN66565.1"/>
    </source>
</evidence>
<evidence type="ECO:0000313" key="5">
    <source>
        <dbReference type="Proteomes" id="UP000094379"/>
    </source>
</evidence>
<gene>
    <name evidence="4" type="ORF">A9E74_01734</name>
</gene>
<dbReference type="Gene3D" id="1.20.58.300">
    <property type="entry name" value="FlgN-like"/>
    <property type="match status" value="1"/>
</dbReference>
<comment type="similarity">
    <text evidence="2">Belongs to the FlgN family.</text>
</comment>
<name>A0A1E3GRI8_9GAMM</name>
<dbReference type="Proteomes" id="UP000094379">
    <property type="component" value="Unassembled WGS sequence"/>
</dbReference>